<dbReference type="Pfam" id="PF01171">
    <property type="entry name" value="ATP_bind_3"/>
    <property type="match status" value="1"/>
</dbReference>
<organism evidence="10 11">
    <name type="scientific">Sphingobacterium populi</name>
    <dbReference type="NCBI Taxonomy" id="1812824"/>
    <lineage>
        <taxon>Bacteria</taxon>
        <taxon>Pseudomonadati</taxon>
        <taxon>Bacteroidota</taxon>
        <taxon>Sphingobacteriia</taxon>
        <taxon>Sphingobacteriales</taxon>
        <taxon>Sphingobacteriaceae</taxon>
        <taxon>Sphingobacterium</taxon>
    </lineage>
</organism>
<evidence type="ECO:0000256" key="6">
    <source>
        <dbReference type="ARBA" id="ARBA00022840"/>
    </source>
</evidence>
<dbReference type="Proteomes" id="UP001597418">
    <property type="component" value="Unassembled WGS sequence"/>
</dbReference>
<keyword evidence="5 8" id="KW-0547">Nucleotide-binding</keyword>
<dbReference type="RefSeq" id="WP_066757069.1">
    <property type="nucleotide sequence ID" value="NZ_JBHUMB010000013.1"/>
</dbReference>
<dbReference type="InterPro" id="IPR014729">
    <property type="entry name" value="Rossmann-like_a/b/a_fold"/>
</dbReference>
<dbReference type="EMBL" id="JBHUMB010000013">
    <property type="protein sequence ID" value="MFD2743710.1"/>
    <property type="molecule type" value="Genomic_DNA"/>
</dbReference>
<dbReference type="NCBIfam" id="TIGR02433">
    <property type="entry name" value="lysidine_TilS_C"/>
    <property type="match status" value="1"/>
</dbReference>
<dbReference type="HAMAP" id="MF_01161">
    <property type="entry name" value="tRNA_Ile_lys_synt"/>
    <property type="match status" value="1"/>
</dbReference>
<evidence type="ECO:0000259" key="9">
    <source>
        <dbReference type="SMART" id="SM00977"/>
    </source>
</evidence>
<name>A0ABW5UCU6_9SPHI</name>
<evidence type="ECO:0000256" key="7">
    <source>
        <dbReference type="ARBA" id="ARBA00048539"/>
    </source>
</evidence>
<dbReference type="PANTHER" id="PTHR43033">
    <property type="entry name" value="TRNA(ILE)-LYSIDINE SYNTHASE-RELATED"/>
    <property type="match status" value="1"/>
</dbReference>
<dbReference type="SMART" id="SM00977">
    <property type="entry name" value="TilS_C"/>
    <property type="match status" value="1"/>
</dbReference>
<dbReference type="GO" id="GO:0032267">
    <property type="term" value="F:tRNA(Ile)-lysidine synthase activity"/>
    <property type="evidence" value="ECO:0007669"/>
    <property type="project" value="UniProtKB-EC"/>
</dbReference>
<dbReference type="PANTHER" id="PTHR43033:SF1">
    <property type="entry name" value="TRNA(ILE)-LYSIDINE SYNTHASE-RELATED"/>
    <property type="match status" value="1"/>
</dbReference>
<dbReference type="SUPFAM" id="SSF56037">
    <property type="entry name" value="PheT/TilS domain"/>
    <property type="match status" value="1"/>
</dbReference>
<dbReference type="InterPro" id="IPR012796">
    <property type="entry name" value="Lysidine-tRNA-synth_C"/>
</dbReference>
<evidence type="ECO:0000256" key="1">
    <source>
        <dbReference type="ARBA" id="ARBA00004496"/>
    </source>
</evidence>
<feature type="binding site" evidence="8">
    <location>
        <begin position="28"/>
        <end position="33"/>
    </location>
    <ligand>
        <name>ATP</name>
        <dbReference type="ChEBI" id="CHEBI:30616"/>
    </ligand>
</feature>
<dbReference type="Gene3D" id="3.40.50.620">
    <property type="entry name" value="HUPs"/>
    <property type="match status" value="1"/>
</dbReference>
<proteinExistence type="inferred from homology"/>
<comment type="function">
    <text evidence="8">Ligates lysine onto the cytidine present at position 34 of the AUA codon-specific tRNA(Ile) that contains the anticodon CAU, in an ATP-dependent manner. Cytidine is converted to lysidine, thus changing the amino acid specificity of the tRNA from methionine to isoleucine.</text>
</comment>
<dbReference type="InterPro" id="IPR012094">
    <property type="entry name" value="tRNA_Ile_lys_synt"/>
</dbReference>
<feature type="domain" description="Lysidine-tRNA(Ile) synthetase C-terminal" evidence="9">
    <location>
        <begin position="365"/>
        <end position="439"/>
    </location>
</feature>
<keyword evidence="2 8" id="KW-0963">Cytoplasm</keyword>
<dbReference type="InterPro" id="IPR011063">
    <property type="entry name" value="TilS/TtcA_N"/>
</dbReference>
<keyword evidence="4 8" id="KW-0819">tRNA processing</keyword>
<evidence type="ECO:0000313" key="10">
    <source>
        <dbReference type="EMBL" id="MFD2743710.1"/>
    </source>
</evidence>
<evidence type="ECO:0000256" key="5">
    <source>
        <dbReference type="ARBA" id="ARBA00022741"/>
    </source>
</evidence>
<accession>A0ABW5UCU6</accession>
<dbReference type="Pfam" id="PF11734">
    <property type="entry name" value="TilS_C"/>
    <property type="match status" value="1"/>
</dbReference>
<dbReference type="InterPro" id="IPR012795">
    <property type="entry name" value="tRNA_Ile_lys_synt_N"/>
</dbReference>
<evidence type="ECO:0000256" key="2">
    <source>
        <dbReference type="ARBA" id="ARBA00022490"/>
    </source>
</evidence>
<evidence type="ECO:0000256" key="3">
    <source>
        <dbReference type="ARBA" id="ARBA00022598"/>
    </source>
</evidence>
<evidence type="ECO:0000313" key="11">
    <source>
        <dbReference type="Proteomes" id="UP001597418"/>
    </source>
</evidence>
<protein>
    <recommendedName>
        <fullName evidence="8">tRNA(Ile)-lysidine synthase</fullName>
        <ecNumber evidence="8">6.3.4.19</ecNumber>
    </recommendedName>
    <alternativeName>
        <fullName evidence="8">tRNA(Ile)-2-lysyl-cytidine synthase</fullName>
    </alternativeName>
    <alternativeName>
        <fullName evidence="8">tRNA(Ile)-lysidine synthetase</fullName>
    </alternativeName>
</protein>
<dbReference type="EC" id="6.3.4.19" evidence="8"/>
<evidence type="ECO:0000256" key="4">
    <source>
        <dbReference type="ARBA" id="ARBA00022694"/>
    </source>
</evidence>
<reference evidence="11" key="1">
    <citation type="journal article" date="2019" name="Int. J. Syst. Evol. Microbiol.">
        <title>The Global Catalogue of Microorganisms (GCM) 10K type strain sequencing project: providing services to taxonomists for standard genome sequencing and annotation.</title>
        <authorList>
            <consortium name="The Broad Institute Genomics Platform"/>
            <consortium name="The Broad Institute Genome Sequencing Center for Infectious Disease"/>
            <person name="Wu L."/>
            <person name="Ma J."/>
        </authorList>
    </citation>
    <scope>NUCLEOTIDE SEQUENCE [LARGE SCALE GENOMIC DNA]</scope>
    <source>
        <strain evidence="11">KCTC 42247</strain>
    </source>
</reference>
<comment type="caution">
    <text evidence="10">The sequence shown here is derived from an EMBL/GenBank/DDBJ whole genome shotgun (WGS) entry which is preliminary data.</text>
</comment>
<comment type="similarity">
    <text evidence="8">Belongs to the tRNA(Ile)-lysidine synthase family.</text>
</comment>
<comment type="subcellular location">
    <subcellularLocation>
        <location evidence="1 8">Cytoplasm</location>
    </subcellularLocation>
</comment>
<keyword evidence="3 8" id="KW-0436">Ligase</keyword>
<comment type="catalytic activity">
    <reaction evidence="7 8">
        <text>cytidine(34) in tRNA(Ile2) + L-lysine + ATP = lysidine(34) in tRNA(Ile2) + AMP + diphosphate + H(+)</text>
        <dbReference type="Rhea" id="RHEA:43744"/>
        <dbReference type="Rhea" id="RHEA-COMP:10625"/>
        <dbReference type="Rhea" id="RHEA-COMP:10670"/>
        <dbReference type="ChEBI" id="CHEBI:15378"/>
        <dbReference type="ChEBI" id="CHEBI:30616"/>
        <dbReference type="ChEBI" id="CHEBI:32551"/>
        <dbReference type="ChEBI" id="CHEBI:33019"/>
        <dbReference type="ChEBI" id="CHEBI:82748"/>
        <dbReference type="ChEBI" id="CHEBI:83665"/>
        <dbReference type="ChEBI" id="CHEBI:456215"/>
        <dbReference type="EC" id="6.3.4.19"/>
    </reaction>
</comment>
<keyword evidence="11" id="KW-1185">Reference proteome</keyword>
<dbReference type="CDD" id="cd01992">
    <property type="entry name" value="TilS_N"/>
    <property type="match status" value="1"/>
</dbReference>
<gene>
    <name evidence="8 10" type="primary">tilS</name>
    <name evidence="10" type="ORF">ACFSQ6_09905</name>
</gene>
<comment type="domain">
    <text evidence="8">The N-terminal region contains the highly conserved SGGXDS motif, predicted to be a P-loop motif involved in ATP binding.</text>
</comment>
<dbReference type="SUPFAM" id="SSF52402">
    <property type="entry name" value="Adenine nucleotide alpha hydrolases-like"/>
    <property type="match status" value="1"/>
</dbReference>
<evidence type="ECO:0000256" key="8">
    <source>
        <dbReference type="HAMAP-Rule" id="MF_01161"/>
    </source>
</evidence>
<keyword evidence="6 8" id="KW-0067">ATP-binding</keyword>
<dbReference type="NCBIfam" id="TIGR02432">
    <property type="entry name" value="lysidine_TilS_N"/>
    <property type="match status" value="1"/>
</dbReference>
<sequence>MEILDRLAQYMVGEQLCDQQDRILLGVSGGKDSMLMAYLLWKLDYQIAIAHCNFKLRGEESDLDEALVRQFATKHDIPFFHTQFDTQLHAEQQQLSIQMSARELRYQWFEQLCETHNYQAVAVAHHQQDHIETVFINLTRGTGLRGMRGIAAKRDRIIRPILWMSQHEITETVKQLDIPYRDDQSNFSNKYVRNKIRLDILPQFRTLNPHFDTVMLDNIERLAESYDLLQRLTDDVRKKLFVAEAERISIDKSSIEVYMHDLPLLFELFRPFHFEKNIVADLANSELQHIGAQFESESHVILVDRSKLFLYRRSQLPLNQQYLNLEEPRLIIAERTLSLQIGTDTALHASKNKAQVDFEKLVFPLTVRSWISGDRFRPLGMQSSKKLSDFFIQKKVPLLEKNQVPILVNGNGEIIWIIGYQLDNRYRMSENTKKVATFVYR</sequence>